<name>A0A923MQZ8_9BURK</name>
<protein>
    <submittedName>
        <fullName evidence="2">Uncharacterized protein</fullName>
    </submittedName>
</protein>
<evidence type="ECO:0000313" key="2">
    <source>
        <dbReference type="EMBL" id="MBC5784217.1"/>
    </source>
</evidence>
<proteinExistence type="predicted"/>
<accession>A0A923MQZ8</accession>
<organism evidence="2 3">
    <name type="scientific">Ramlibacter cellulosilyticus</name>
    <dbReference type="NCBI Taxonomy" id="2764187"/>
    <lineage>
        <taxon>Bacteria</taxon>
        <taxon>Pseudomonadati</taxon>
        <taxon>Pseudomonadota</taxon>
        <taxon>Betaproteobacteria</taxon>
        <taxon>Burkholderiales</taxon>
        <taxon>Comamonadaceae</taxon>
        <taxon>Ramlibacter</taxon>
    </lineage>
</organism>
<sequence length="79" mass="8384">MRFPSSRRTLVLAVVLAVVLFSGLLLAIGPTDAVEALPDLDLGSGIRMTPDGSIRITHDLPSGPRRLPEESEYGGITTP</sequence>
<dbReference type="EMBL" id="JACORT010000006">
    <property type="protein sequence ID" value="MBC5784217.1"/>
    <property type="molecule type" value="Genomic_DNA"/>
</dbReference>
<gene>
    <name evidence="2" type="ORF">H8N03_14795</name>
</gene>
<comment type="caution">
    <text evidence="2">The sequence shown here is derived from an EMBL/GenBank/DDBJ whole genome shotgun (WGS) entry which is preliminary data.</text>
</comment>
<keyword evidence="3" id="KW-1185">Reference proteome</keyword>
<dbReference type="RefSeq" id="WP_187076969.1">
    <property type="nucleotide sequence ID" value="NZ_JACORT010000006.1"/>
</dbReference>
<feature type="region of interest" description="Disordered" evidence="1">
    <location>
        <begin position="53"/>
        <end position="79"/>
    </location>
</feature>
<evidence type="ECO:0000313" key="3">
    <source>
        <dbReference type="Proteomes" id="UP000608513"/>
    </source>
</evidence>
<reference evidence="2" key="1">
    <citation type="submission" date="2020-08" db="EMBL/GenBank/DDBJ databases">
        <title>Ramlibacter sp. USB13 16S ribosomal RNA gene genome sequencing and assembly.</title>
        <authorList>
            <person name="Kang M."/>
        </authorList>
    </citation>
    <scope>NUCLEOTIDE SEQUENCE</scope>
    <source>
        <strain evidence="2">USB13</strain>
    </source>
</reference>
<dbReference type="AlphaFoldDB" id="A0A923MQZ8"/>
<evidence type="ECO:0000256" key="1">
    <source>
        <dbReference type="SAM" id="MobiDB-lite"/>
    </source>
</evidence>
<dbReference type="Proteomes" id="UP000608513">
    <property type="component" value="Unassembled WGS sequence"/>
</dbReference>